<dbReference type="SMART" id="SM00181">
    <property type="entry name" value="EGF"/>
    <property type="match status" value="6"/>
</dbReference>
<evidence type="ECO:0000256" key="1">
    <source>
        <dbReference type="ARBA" id="ARBA00022536"/>
    </source>
</evidence>
<feature type="disulfide bond" evidence="5">
    <location>
        <begin position="274"/>
        <end position="283"/>
    </location>
</feature>
<feature type="disulfide bond" evidence="5">
    <location>
        <begin position="63"/>
        <end position="80"/>
    </location>
</feature>
<feature type="compositionally biased region" description="Acidic residues" evidence="6">
    <location>
        <begin position="153"/>
        <end position="175"/>
    </location>
</feature>
<evidence type="ECO:0000313" key="8">
    <source>
        <dbReference type="EMBL" id="CAG5086856.1"/>
    </source>
</evidence>
<feature type="disulfide bond" evidence="5">
    <location>
        <begin position="120"/>
        <end position="129"/>
    </location>
</feature>
<dbReference type="PROSITE" id="PS00022">
    <property type="entry name" value="EGF_1"/>
    <property type="match status" value="2"/>
</dbReference>
<keyword evidence="1 5" id="KW-0245">EGF-like domain</keyword>
<dbReference type="InterPro" id="IPR000742">
    <property type="entry name" value="EGF"/>
</dbReference>
<evidence type="ECO:0000259" key="7">
    <source>
        <dbReference type="PROSITE" id="PS50026"/>
    </source>
</evidence>
<comment type="caution">
    <text evidence="5">Lacks conserved residue(s) required for the propagation of feature annotation.</text>
</comment>
<dbReference type="PROSITE" id="PS01186">
    <property type="entry name" value="EGF_2"/>
    <property type="match status" value="1"/>
</dbReference>
<feature type="domain" description="EGF-like" evidence="7">
    <location>
        <begin position="246"/>
        <end position="284"/>
    </location>
</feature>
<evidence type="ECO:0000256" key="3">
    <source>
        <dbReference type="ARBA" id="ARBA00022737"/>
    </source>
</evidence>
<sequence>MFVLASVWATQFKKTACDPSPCLNEAVCSIVNETISMYVIDCDCNEESTGEFCELSPCEDNPCKNGGKCYVDESTYSYECDCPNSHHGLDCEIAYCDPNPCTNGGVCVVNEKRPGFTCDCPLGRYGDLCERSACEPNPCRSDGVCNLLGEDGVEQNEEEEEPVSNEDGTVEENSESEVSQSYESQLDVPDRPQDQFECTCKPKFYGEICEYELCKVNPCYNGGECKVYKREQWCKCPDYAFGKYCEKNPCVDQPCQNYGECTVDKKYRKHRCKCKAGFAGQNCQKYTNAAVAHYDNLIYAIGESEIERFFFDEKTKTVQISEFLLPMEFPSTYSIAYSLD</sequence>
<evidence type="ECO:0000256" key="2">
    <source>
        <dbReference type="ARBA" id="ARBA00022729"/>
    </source>
</evidence>
<keyword evidence="3" id="KW-0677">Repeat</keyword>
<feature type="disulfide bond" evidence="5">
    <location>
        <begin position="101"/>
        <end position="118"/>
    </location>
</feature>
<evidence type="ECO:0000256" key="4">
    <source>
        <dbReference type="ARBA" id="ARBA00023157"/>
    </source>
</evidence>
<evidence type="ECO:0000256" key="5">
    <source>
        <dbReference type="PROSITE-ProRule" id="PRU00076"/>
    </source>
</evidence>
<dbReference type="Proteomes" id="UP001158576">
    <property type="component" value="Chromosome PAR"/>
</dbReference>
<dbReference type="EMBL" id="OU015568">
    <property type="protein sequence ID" value="CAG5086856.1"/>
    <property type="molecule type" value="Genomic_DNA"/>
</dbReference>
<feature type="region of interest" description="Disordered" evidence="6">
    <location>
        <begin position="153"/>
        <end position="192"/>
    </location>
</feature>
<dbReference type="PROSITE" id="PS50026">
    <property type="entry name" value="EGF_3"/>
    <property type="match status" value="3"/>
</dbReference>
<feature type="domain" description="EGF-like" evidence="7">
    <location>
        <begin position="92"/>
        <end position="130"/>
    </location>
</feature>
<protein>
    <submittedName>
        <fullName evidence="8">Oidioi.mRNA.OKI2018_I69.PAR.g11383.t1.cds</fullName>
    </submittedName>
</protein>
<reference evidence="8 9" key="1">
    <citation type="submission" date="2021-04" db="EMBL/GenBank/DDBJ databases">
        <authorList>
            <person name="Bliznina A."/>
        </authorList>
    </citation>
    <scope>NUCLEOTIDE SEQUENCE [LARGE SCALE GENOMIC DNA]</scope>
</reference>
<evidence type="ECO:0000313" key="9">
    <source>
        <dbReference type="Proteomes" id="UP001158576"/>
    </source>
</evidence>
<dbReference type="SUPFAM" id="SSF57196">
    <property type="entry name" value="EGF/Laminin"/>
    <property type="match status" value="5"/>
</dbReference>
<proteinExistence type="predicted"/>
<keyword evidence="9" id="KW-1185">Reference proteome</keyword>
<feature type="domain" description="EGF-like" evidence="7">
    <location>
        <begin position="54"/>
        <end position="89"/>
    </location>
</feature>
<dbReference type="Gene3D" id="2.10.25.10">
    <property type="entry name" value="Laminin"/>
    <property type="match status" value="6"/>
</dbReference>
<dbReference type="PANTHER" id="PTHR24049">
    <property type="entry name" value="CRUMBS FAMILY MEMBER"/>
    <property type="match status" value="1"/>
</dbReference>
<keyword evidence="2" id="KW-0732">Signal</keyword>
<dbReference type="Pfam" id="PF00008">
    <property type="entry name" value="EGF"/>
    <property type="match status" value="2"/>
</dbReference>
<name>A0ABN7RVQ3_OIKDI</name>
<dbReference type="InterPro" id="IPR051022">
    <property type="entry name" value="Notch_Cell-Fate_Det"/>
</dbReference>
<organism evidence="8 9">
    <name type="scientific">Oikopleura dioica</name>
    <name type="common">Tunicate</name>
    <dbReference type="NCBI Taxonomy" id="34765"/>
    <lineage>
        <taxon>Eukaryota</taxon>
        <taxon>Metazoa</taxon>
        <taxon>Chordata</taxon>
        <taxon>Tunicata</taxon>
        <taxon>Appendicularia</taxon>
        <taxon>Copelata</taxon>
        <taxon>Oikopleuridae</taxon>
        <taxon>Oikopleura</taxon>
    </lineage>
</organism>
<gene>
    <name evidence="8" type="ORF">OKIOD_LOCUS2941</name>
</gene>
<dbReference type="PANTHER" id="PTHR24049:SF22">
    <property type="entry name" value="DROSOPHILA CRUMBS HOMOLOG"/>
    <property type="match status" value="1"/>
</dbReference>
<feature type="compositionally biased region" description="Low complexity" evidence="6">
    <location>
        <begin position="176"/>
        <end position="185"/>
    </location>
</feature>
<evidence type="ECO:0000256" key="6">
    <source>
        <dbReference type="SAM" id="MobiDB-lite"/>
    </source>
</evidence>
<feature type="disulfide bond" evidence="5">
    <location>
        <begin position="255"/>
        <end position="272"/>
    </location>
</feature>
<accession>A0ABN7RVQ3</accession>
<keyword evidence="4 5" id="KW-1015">Disulfide bond</keyword>